<protein>
    <submittedName>
        <fullName evidence="6">Galactosyl transferase GMA12/MNN10 family-domain-containing protein</fullName>
    </submittedName>
</protein>
<evidence type="ECO:0000313" key="7">
    <source>
        <dbReference type="Proteomes" id="UP001303115"/>
    </source>
</evidence>
<keyword evidence="2" id="KW-0328">Glycosyltransferase</keyword>
<dbReference type="GO" id="GO:0006487">
    <property type="term" value="P:protein N-linked glycosylation"/>
    <property type="evidence" value="ECO:0007669"/>
    <property type="project" value="TreeGrafter"/>
</dbReference>
<keyword evidence="3 6" id="KW-0808">Transferase</keyword>
<name>A0AAN6PDT8_9PEZI</name>
<keyword evidence="7" id="KW-1185">Reference proteome</keyword>
<dbReference type="PANTHER" id="PTHR31306">
    <property type="entry name" value="ALPHA-1,6-MANNOSYLTRANSFERASE MNN11-RELATED"/>
    <property type="match status" value="1"/>
</dbReference>
<dbReference type="FunFam" id="3.90.550.10:FF:000149">
    <property type="entry name" value="Alpha-1,6-mannosyltransferase subunit"/>
    <property type="match status" value="1"/>
</dbReference>
<keyword evidence="5" id="KW-0812">Transmembrane</keyword>
<dbReference type="Pfam" id="PF05637">
    <property type="entry name" value="Glyco_transf_34"/>
    <property type="match status" value="1"/>
</dbReference>
<dbReference type="Proteomes" id="UP001303115">
    <property type="component" value="Unassembled WGS sequence"/>
</dbReference>
<comment type="caution">
    <text evidence="6">The sequence shown here is derived from an EMBL/GenBank/DDBJ whole genome shotgun (WGS) entry which is preliminary data.</text>
</comment>
<comment type="similarity">
    <text evidence="1">Belongs to the glycosyltransferase 34 family.</text>
</comment>
<dbReference type="Gene3D" id="3.90.550.10">
    <property type="entry name" value="Spore Coat Polysaccharide Biosynthesis Protein SpsA, Chain A"/>
    <property type="match status" value="1"/>
</dbReference>
<evidence type="ECO:0000256" key="3">
    <source>
        <dbReference type="ARBA" id="ARBA00022679"/>
    </source>
</evidence>
<keyword evidence="5" id="KW-0472">Membrane</keyword>
<evidence type="ECO:0000256" key="5">
    <source>
        <dbReference type="SAM" id="Phobius"/>
    </source>
</evidence>
<dbReference type="InterPro" id="IPR029044">
    <property type="entry name" value="Nucleotide-diphossugar_trans"/>
</dbReference>
<evidence type="ECO:0000256" key="2">
    <source>
        <dbReference type="ARBA" id="ARBA00022676"/>
    </source>
</evidence>
<dbReference type="EMBL" id="MU854409">
    <property type="protein sequence ID" value="KAK4039122.1"/>
    <property type="molecule type" value="Genomic_DNA"/>
</dbReference>
<gene>
    <name evidence="6" type="ORF">C8A01DRAFT_36883</name>
</gene>
<dbReference type="GO" id="GO:0000136">
    <property type="term" value="C:mannan polymerase complex"/>
    <property type="evidence" value="ECO:0007669"/>
    <property type="project" value="TreeGrafter"/>
</dbReference>
<dbReference type="InterPro" id="IPR008630">
    <property type="entry name" value="Glyco_trans_34"/>
</dbReference>
<evidence type="ECO:0000313" key="6">
    <source>
        <dbReference type="EMBL" id="KAK4039122.1"/>
    </source>
</evidence>
<dbReference type="PANTHER" id="PTHR31306:SF10">
    <property type="entry name" value="ALPHA-1,6-MANNOSYLTRANSFERASE MNN11-RELATED"/>
    <property type="match status" value="1"/>
</dbReference>
<organism evidence="6 7">
    <name type="scientific">Parachaetomium inaequale</name>
    <dbReference type="NCBI Taxonomy" id="2588326"/>
    <lineage>
        <taxon>Eukaryota</taxon>
        <taxon>Fungi</taxon>
        <taxon>Dikarya</taxon>
        <taxon>Ascomycota</taxon>
        <taxon>Pezizomycotina</taxon>
        <taxon>Sordariomycetes</taxon>
        <taxon>Sordariomycetidae</taxon>
        <taxon>Sordariales</taxon>
        <taxon>Chaetomiaceae</taxon>
        <taxon>Parachaetomium</taxon>
    </lineage>
</organism>
<dbReference type="AlphaFoldDB" id="A0AAN6PDT8"/>
<evidence type="ECO:0000256" key="1">
    <source>
        <dbReference type="ARBA" id="ARBA00005664"/>
    </source>
</evidence>
<accession>A0AAN6PDT8</accession>
<feature type="region of interest" description="Disordered" evidence="4">
    <location>
        <begin position="1"/>
        <end position="21"/>
    </location>
</feature>
<keyword evidence="5" id="KW-1133">Transmembrane helix</keyword>
<reference evidence="7" key="1">
    <citation type="journal article" date="2023" name="Mol. Phylogenet. Evol.">
        <title>Genome-scale phylogeny and comparative genomics of the fungal order Sordariales.</title>
        <authorList>
            <person name="Hensen N."/>
            <person name="Bonometti L."/>
            <person name="Westerberg I."/>
            <person name="Brannstrom I.O."/>
            <person name="Guillou S."/>
            <person name="Cros-Aarteil S."/>
            <person name="Calhoun S."/>
            <person name="Haridas S."/>
            <person name="Kuo A."/>
            <person name="Mondo S."/>
            <person name="Pangilinan J."/>
            <person name="Riley R."/>
            <person name="LaButti K."/>
            <person name="Andreopoulos B."/>
            <person name="Lipzen A."/>
            <person name="Chen C."/>
            <person name="Yan M."/>
            <person name="Daum C."/>
            <person name="Ng V."/>
            <person name="Clum A."/>
            <person name="Steindorff A."/>
            <person name="Ohm R.A."/>
            <person name="Martin F."/>
            <person name="Silar P."/>
            <person name="Natvig D.O."/>
            <person name="Lalanne C."/>
            <person name="Gautier V."/>
            <person name="Ament-Velasquez S.L."/>
            <person name="Kruys A."/>
            <person name="Hutchinson M.I."/>
            <person name="Powell A.J."/>
            <person name="Barry K."/>
            <person name="Miller A.N."/>
            <person name="Grigoriev I.V."/>
            <person name="Debuchy R."/>
            <person name="Gladieux P."/>
            <person name="Hiltunen Thoren M."/>
            <person name="Johannesson H."/>
        </authorList>
    </citation>
    <scope>NUCLEOTIDE SEQUENCE [LARGE SCALE GENOMIC DNA]</scope>
    <source>
        <strain evidence="7">CBS 284.82</strain>
    </source>
</reference>
<evidence type="ECO:0000256" key="4">
    <source>
        <dbReference type="SAM" id="MobiDB-lite"/>
    </source>
</evidence>
<proteinExistence type="inferred from homology"/>
<feature type="transmembrane region" description="Helical" evidence="5">
    <location>
        <begin position="31"/>
        <end position="49"/>
    </location>
</feature>
<dbReference type="GO" id="GO:0000009">
    <property type="term" value="F:alpha-1,6-mannosyltransferase activity"/>
    <property type="evidence" value="ECO:0007669"/>
    <property type="project" value="TreeGrafter"/>
</dbReference>
<sequence>MHFALPPRKTSQPPPYLPRASRLPGLRRSRLKVIALAGLFFLTLIYLVSRPSRSRNAVPTPRVPKGNPPVVLVTVLDETKYSKAYLETVKENRMQYAEKHGYQTLLAKVGDYDLAGAPGSWTTVVAMRDALTKFPDCHYVWHLDASGFVMNPKLKIEEHIMKAAKLDELMKKDVPVVPPDSIIKTFSHLKGQDVDLVLTQDKEGLSAGSLIVRNGEWARFFLETWFGPLYRSYNFQKAEAHALEHIVQWHPTILSRMAIIDQRVINAYGKGGKEEEYKDGDLVIRFPECTAAGAQSCETQSQVFVQAWRRVFAST</sequence>